<dbReference type="OrthoDB" id="5395975at2759"/>
<feature type="region of interest" description="Disordered" evidence="1">
    <location>
        <begin position="120"/>
        <end position="190"/>
    </location>
</feature>
<dbReference type="OMA" id="ERSDWIV"/>
<evidence type="ECO:0000313" key="3">
    <source>
        <dbReference type="Proteomes" id="UP000033140"/>
    </source>
</evidence>
<reference evidence="2 3" key="1">
    <citation type="journal article" date="2011" name="J. Gen. Appl. Microbiol.">
        <title>Draft genome sequencing of the enigmatic yeast Saitoella complicata.</title>
        <authorList>
            <person name="Nishida H."/>
            <person name="Hamamoto M."/>
            <person name="Sugiyama J."/>
        </authorList>
    </citation>
    <scope>NUCLEOTIDE SEQUENCE [LARGE SCALE GENOMIC DNA]</scope>
    <source>
        <strain evidence="2 3">NRRL Y-17804</strain>
    </source>
</reference>
<gene>
    <name evidence="2" type="ORF">G7K_5327-t1</name>
</gene>
<dbReference type="Proteomes" id="UP000033140">
    <property type="component" value="Unassembled WGS sequence"/>
</dbReference>
<dbReference type="STRING" id="698492.A0A0E9NN09"/>
<proteinExistence type="predicted"/>
<feature type="compositionally biased region" description="Low complexity" evidence="1">
    <location>
        <begin position="70"/>
        <end position="83"/>
    </location>
</feature>
<protein>
    <submittedName>
        <fullName evidence="2">Uncharacterized protein</fullName>
    </submittedName>
</protein>
<feature type="compositionally biased region" description="Low complexity" evidence="1">
    <location>
        <begin position="171"/>
        <end position="186"/>
    </location>
</feature>
<organism evidence="2 3">
    <name type="scientific">Saitoella complicata (strain BCRC 22490 / CBS 7301 / JCM 7358 / NBRC 10748 / NRRL Y-17804)</name>
    <dbReference type="NCBI Taxonomy" id="698492"/>
    <lineage>
        <taxon>Eukaryota</taxon>
        <taxon>Fungi</taxon>
        <taxon>Dikarya</taxon>
        <taxon>Ascomycota</taxon>
        <taxon>Taphrinomycotina</taxon>
        <taxon>Taphrinomycotina incertae sedis</taxon>
        <taxon>Saitoella</taxon>
    </lineage>
</organism>
<dbReference type="EMBL" id="BACD03000042">
    <property type="protein sequence ID" value="GAO51219.1"/>
    <property type="molecule type" value="Genomic_DNA"/>
</dbReference>
<dbReference type="AlphaFoldDB" id="A0A0E9NN09"/>
<accession>A0A0E9NN09</accession>
<feature type="region of interest" description="Disordered" evidence="1">
    <location>
        <begin position="64"/>
        <end position="83"/>
    </location>
</feature>
<keyword evidence="3" id="KW-1185">Reference proteome</keyword>
<dbReference type="RefSeq" id="XP_019026540.1">
    <property type="nucleotide sequence ID" value="XM_019165765.1"/>
</dbReference>
<reference evidence="2 3" key="2">
    <citation type="journal article" date="2014" name="J. Gen. Appl. Microbiol.">
        <title>The early diverging ascomycetous budding yeast Saitoella complicata has three histone deacetylases belonging to the Clr6, Hos2, and Rpd3 lineages.</title>
        <authorList>
            <person name="Nishida H."/>
            <person name="Matsumoto T."/>
            <person name="Kondo S."/>
            <person name="Hamamoto M."/>
            <person name="Yoshikawa H."/>
        </authorList>
    </citation>
    <scope>NUCLEOTIDE SEQUENCE [LARGE SCALE GENOMIC DNA]</scope>
    <source>
        <strain evidence="2 3">NRRL Y-17804</strain>
    </source>
</reference>
<reference evidence="2 3" key="3">
    <citation type="journal article" date="2015" name="Genome Announc.">
        <title>Draft Genome Sequence of the Archiascomycetous Yeast Saitoella complicata.</title>
        <authorList>
            <person name="Yamauchi K."/>
            <person name="Kondo S."/>
            <person name="Hamamoto M."/>
            <person name="Takahashi Y."/>
            <person name="Ogura Y."/>
            <person name="Hayashi T."/>
            <person name="Nishida H."/>
        </authorList>
    </citation>
    <scope>NUCLEOTIDE SEQUENCE [LARGE SCALE GENOMIC DNA]</scope>
    <source>
        <strain evidence="2 3">NRRL Y-17804</strain>
    </source>
</reference>
<name>A0A0E9NN09_SAICN</name>
<evidence type="ECO:0000313" key="2">
    <source>
        <dbReference type="EMBL" id="GAO51219.1"/>
    </source>
</evidence>
<evidence type="ECO:0000256" key="1">
    <source>
        <dbReference type="SAM" id="MobiDB-lite"/>
    </source>
</evidence>
<feature type="region of interest" description="Disordered" evidence="1">
    <location>
        <begin position="249"/>
        <end position="307"/>
    </location>
</feature>
<sequence>MTSNSDVIDLSNATVYAHVSSSASSAADRRYIRLAEATLGFESGRRINLSDSLAAVSATVHESPAQGTIEVPSSQPSNPESSSVPFYAYPTPTPYLTDTVFKTPELPLKRKHDALALLEPPVPSPMPYESSPELSSPVITPTKPIIGGTPSGLDRLDVDDANTDDTRDTSSSDFPTPTPYLTGYPPVSSTVPRPAPVETFPIVTAGGAGPAIGVSGWTDQDGTSSFPYASPIPYIPKPYVPVIPTIPQPLDDEASQGKDGAGTTVTNDAGRDVRKGSAVRAAMEPAVSDLTRTTGNKPPEYDSQDVSESELHPSLSSLIKQSHHIFPPHEPHLHSNPPLITPYLRTLPISVYRPTATTRPLRPMERGYWRIDVRSWEKEVKTKFWKFLSAAIVSRKAGWVVAHIEEETRGDVVRVYCWGEAVGYVWLLLYAVSDKKTKRGIEWIDAAGEVVIRV</sequence>
<comment type="caution">
    <text evidence="2">The sequence shown here is derived from an EMBL/GenBank/DDBJ whole genome shotgun (WGS) entry which is preliminary data.</text>
</comment>
<feature type="compositionally biased region" description="Basic and acidic residues" evidence="1">
    <location>
        <begin position="154"/>
        <end position="170"/>
    </location>
</feature>